<dbReference type="InterPro" id="IPR023393">
    <property type="entry name" value="START-like_dom_sf"/>
</dbReference>
<feature type="domain" description="Activator of Hsp90 ATPase homologue 1/2-like C-terminal" evidence="2">
    <location>
        <begin position="14"/>
        <end position="152"/>
    </location>
</feature>
<evidence type="ECO:0000313" key="4">
    <source>
        <dbReference type="Proteomes" id="UP000309848"/>
    </source>
</evidence>
<dbReference type="SUPFAM" id="SSF55961">
    <property type="entry name" value="Bet v1-like"/>
    <property type="match status" value="1"/>
</dbReference>
<organism evidence="3 4">
    <name type="scientific">Sphingomonas naasensis</name>
    <dbReference type="NCBI Taxonomy" id="1344951"/>
    <lineage>
        <taxon>Bacteria</taxon>
        <taxon>Pseudomonadati</taxon>
        <taxon>Pseudomonadota</taxon>
        <taxon>Alphaproteobacteria</taxon>
        <taxon>Sphingomonadales</taxon>
        <taxon>Sphingomonadaceae</taxon>
        <taxon>Sphingomonas</taxon>
    </lineage>
</organism>
<dbReference type="Proteomes" id="UP000309848">
    <property type="component" value="Unassembled WGS sequence"/>
</dbReference>
<name>A0A4S1WA28_9SPHN</name>
<dbReference type="InterPro" id="IPR013538">
    <property type="entry name" value="ASHA1/2-like_C"/>
</dbReference>
<evidence type="ECO:0000256" key="1">
    <source>
        <dbReference type="ARBA" id="ARBA00006817"/>
    </source>
</evidence>
<dbReference type="EMBL" id="SRXU01000008">
    <property type="protein sequence ID" value="TGX39273.1"/>
    <property type="molecule type" value="Genomic_DNA"/>
</dbReference>
<evidence type="ECO:0000259" key="2">
    <source>
        <dbReference type="Pfam" id="PF08327"/>
    </source>
</evidence>
<dbReference type="Gene3D" id="3.30.530.20">
    <property type="match status" value="1"/>
</dbReference>
<sequence length="158" mass="16894">MAGRTDRATRIVAARRATVYRALTDADLLVRWLPPAGMTGRFEAFDARPGGRYRMILRYLDADEAGKSGGGEDVIEGRFVALEPGERVVQSADFESNDPAFAGTMIMEWVLRDLPGGTEVAIECRDVPAGISAEDHAAGLASSLENLAALLEAPGTND</sequence>
<dbReference type="Pfam" id="PF08327">
    <property type="entry name" value="AHSA1"/>
    <property type="match status" value="1"/>
</dbReference>
<dbReference type="RefSeq" id="WP_135986882.1">
    <property type="nucleotide sequence ID" value="NZ_JAASQM010000001.1"/>
</dbReference>
<evidence type="ECO:0000313" key="3">
    <source>
        <dbReference type="EMBL" id="TGX39273.1"/>
    </source>
</evidence>
<comment type="similarity">
    <text evidence="1">Belongs to the AHA1 family.</text>
</comment>
<keyword evidence="4" id="KW-1185">Reference proteome</keyword>
<comment type="caution">
    <text evidence="3">The sequence shown here is derived from an EMBL/GenBank/DDBJ whole genome shotgun (WGS) entry which is preliminary data.</text>
</comment>
<dbReference type="AlphaFoldDB" id="A0A4S1WA28"/>
<dbReference type="CDD" id="cd08895">
    <property type="entry name" value="SRPBCC_CalC_Aha1-like_2"/>
    <property type="match status" value="1"/>
</dbReference>
<proteinExistence type="inferred from homology"/>
<protein>
    <submittedName>
        <fullName evidence="3">ATPase</fullName>
    </submittedName>
</protein>
<reference evidence="3 4" key="1">
    <citation type="submission" date="2019-04" db="EMBL/GenBank/DDBJ databases">
        <title>Sphingomonas psychrotolerans sp. nov., isolated from soil in the Tianshan Mountains, Xinjiang, China.</title>
        <authorList>
            <person name="Luo Y."/>
            <person name="Sheng H."/>
        </authorList>
    </citation>
    <scope>NUCLEOTIDE SEQUENCE [LARGE SCALE GENOMIC DNA]</scope>
    <source>
        <strain evidence="3 4">KIS18-15</strain>
    </source>
</reference>
<gene>
    <name evidence="3" type="ORF">E5A74_17305</name>
</gene>
<accession>A0A4S1WA28</accession>
<dbReference type="OrthoDB" id="9786557at2"/>